<evidence type="ECO:0000256" key="10">
    <source>
        <dbReference type="ARBA" id="ARBA00023002"/>
    </source>
</evidence>
<evidence type="ECO:0000256" key="6">
    <source>
        <dbReference type="ARBA" id="ARBA00022692"/>
    </source>
</evidence>
<sequence>MKRAGSSGLTILLLGTVELAGCAGGVLDPQGPVGAGNRTILLNSLAVMLVIVVPTIVAALWFAWWFRASNTRAKYDPGFTYSGRIELIVWSIPTLTILFLGGLIYYGSHQLDPRKPLSSTNSPLEVQVVALDWKWLFIYPDQQIASVNELVMPAGTPVRFRLTSASVMNTFFVPQLGSMIYAMNGMESELNLLADKPGVLYGQSAHYSGDGFSDMNFRVRIVPPEAFAQWTAGLRGGGQTLNAGAYRELARQSQDVAPFAFSHVQPGLFDAVVRQYLPPAPGPNEGRGGNPRVHPDPLGPATPADPNARHERHGGG</sequence>
<evidence type="ECO:0000313" key="19">
    <source>
        <dbReference type="EMBL" id="PAQ00203.1"/>
    </source>
</evidence>
<name>A0AB36R6W3_9HYPH</name>
<evidence type="ECO:0000259" key="17">
    <source>
        <dbReference type="PROSITE" id="PS50857"/>
    </source>
</evidence>
<dbReference type="InterPro" id="IPR045187">
    <property type="entry name" value="CcO_II"/>
</dbReference>
<gene>
    <name evidence="19" type="primary">cyoA</name>
    <name evidence="19" type="ORF">CIT25_20420</name>
</gene>
<dbReference type="InterPro" id="IPR008972">
    <property type="entry name" value="Cupredoxin"/>
</dbReference>
<keyword evidence="10 14" id="KW-0560">Oxidoreductase</keyword>
<keyword evidence="6 16" id="KW-0812">Transmembrane</keyword>
<dbReference type="SUPFAM" id="SSF81464">
    <property type="entry name" value="Cytochrome c oxidase subunit II-like, transmembrane region"/>
    <property type="match status" value="1"/>
</dbReference>
<protein>
    <recommendedName>
        <fullName evidence="14">Ubiquinol oxidase subunit 2</fullName>
    </recommendedName>
</protein>
<keyword evidence="13" id="KW-0449">Lipoprotein</keyword>
<evidence type="ECO:0000256" key="3">
    <source>
        <dbReference type="ARBA" id="ARBA00022448"/>
    </source>
</evidence>
<evidence type="ECO:0000313" key="20">
    <source>
        <dbReference type="Proteomes" id="UP000216215"/>
    </source>
</evidence>
<feature type="transmembrane region" description="Helical" evidence="16">
    <location>
        <begin position="87"/>
        <end position="107"/>
    </location>
</feature>
<feature type="transmembrane region" description="Helical" evidence="16">
    <location>
        <begin position="44"/>
        <end position="66"/>
    </location>
</feature>
<dbReference type="NCBIfam" id="TIGR01433">
    <property type="entry name" value="CyoA"/>
    <property type="match status" value="1"/>
</dbReference>
<dbReference type="RefSeq" id="WP_095486335.1">
    <property type="nucleotide sequence ID" value="NZ_CP088151.1"/>
</dbReference>
<keyword evidence="4 14" id="KW-1003">Cell membrane</keyword>
<dbReference type="InterPro" id="IPR006333">
    <property type="entry name" value="Cyt_o_ubiquinol_oxidase_su2"/>
</dbReference>
<feature type="domain" description="Cytochrome oxidase subunit II copper A binding" evidence="17">
    <location>
        <begin position="121"/>
        <end position="233"/>
    </location>
</feature>
<reference evidence="20" key="1">
    <citation type="submission" date="2017-08" db="EMBL/GenBank/DDBJ databases">
        <title>Mesorhizobium wenxinae sp. nov., a novel rhizobial species isolated from root nodules of chickpea (Cicer arietinum L.).</title>
        <authorList>
            <person name="Zhang J."/>
        </authorList>
    </citation>
    <scope>NUCLEOTIDE SEQUENCE [LARGE SCALE GENOMIC DNA]</scope>
    <source>
        <strain evidence="20">USDA 3392</strain>
    </source>
</reference>
<dbReference type="Pfam" id="PF00116">
    <property type="entry name" value="COX2"/>
    <property type="match status" value="1"/>
</dbReference>
<dbReference type="EMBL" id="NPKI01000026">
    <property type="protein sequence ID" value="PAQ00203.1"/>
    <property type="molecule type" value="Genomic_DNA"/>
</dbReference>
<dbReference type="SUPFAM" id="SSF49503">
    <property type="entry name" value="Cupredoxins"/>
    <property type="match status" value="1"/>
</dbReference>
<keyword evidence="9 16" id="KW-1133">Transmembrane helix</keyword>
<dbReference type="PANTHER" id="PTHR22888">
    <property type="entry name" value="CYTOCHROME C OXIDASE, SUBUNIT II"/>
    <property type="match status" value="1"/>
</dbReference>
<keyword evidence="20" id="KW-1185">Reference proteome</keyword>
<dbReference type="GO" id="GO:0004129">
    <property type="term" value="F:cytochrome-c oxidase activity"/>
    <property type="evidence" value="ECO:0007669"/>
    <property type="project" value="UniProtKB-UniRule"/>
</dbReference>
<dbReference type="Gene3D" id="2.60.40.420">
    <property type="entry name" value="Cupredoxins - blue copper proteins"/>
    <property type="match status" value="1"/>
</dbReference>
<dbReference type="InterPro" id="IPR036257">
    <property type="entry name" value="Cyt_c_oxidase_su2_TM_sf"/>
</dbReference>
<feature type="domain" description="Cytochrome oxidase subunit II transmembrane region profile" evidence="18">
    <location>
        <begin position="18"/>
        <end position="115"/>
    </location>
</feature>
<keyword evidence="7" id="KW-0732">Signal</keyword>
<dbReference type="InterPro" id="IPR002429">
    <property type="entry name" value="CcO_II-like_C"/>
</dbReference>
<dbReference type="AlphaFoldDB" id="A0AB36R6W3"/>
<accession>A0AB36R6W3</accession>
<evidence type="ECO:0000256" key="2">
    <source>
        <dbReference type="ARBA" id="ARBA00007866"/>
    </source>
</evidence>
<evidence type="ECO:0000256" key="8">
    <source>
        <dbReference type="ARBA" id="ARBA00022982"/>
    </source>
</evidence>
<dbReference type="GO" id="GO:0042773">
    <property type="term" value="P:ATP synthesis coupled electron transport"/>
    <property type="evidence" value="ECO:0007669"/>
    <property type="project" value="TreeGrafter"/>
</dbReference>
<comment type="subcellular location">
    <subcellularLocation>
        <location evidence="1">Cell membrane</location>
        <topology evidence="1">Multi-pass membrane protein</topology>
    </subcellularLocation>
</comment>
<dbReference type="PROSITE" id="PS50999">
    <property type="entry name" value="COX2_TM"/>
    <property type="match status" value="1"/>
</dbReference>
<dbReference type="Gene3D" id="1.10.287.90">
    <property type="match status" value="1"/>
</dbReference>
<feature type="compositionally biased region" description="Basic and acidic residues" evidence="15">
    <location>
        <begin position="307"/>
        <end position="316"/>
    </location>
</feature>
<evidence type="ECO:0000259" key="18">
    <source>
        <dbReference type="PROSITE" id="PS50999"/>
    </source>
</evidence>
<dbReference type="InterPro" id="IPR034227">
    <property type="entry name" value="CuRO_UO_II"/>
</dbReference>
<comment type="similarity">
    <text evidence="2 14">Belongs to the cytochrome c oxidase subunit 2 family.</text>
</comment>
<dbReference type="InterPro" id="IPR010514">
    <property type="entry name" value="COX_ARM"/>
</dbReference>
<evidence type="ECO:0000256" key="4">
    <source>
        <dbReference type="ARBA" id="ARBA00022475"/>
    </source>
</evidence>
<dbReference type="PIRSF" id="PIRSF000292">
    <property type="entry name" value="Ubi_od_II"/>
    <property type="match status" value="1"/>
</dbReference>
<dbReference type="GO" id="GO:0009486">
    <property type="term" value="F:cytochrome bo3 ubiquinol oxidase activity"/>
    <property type="evidence" value="ECO:0007669"/>
    <property type="project" value="InterPro"/>
</dbReference>
<organism evidence="19 20">
    <name type="scientific">Mesorhizobium mediterraneum</name>
    <dbReference type="NCBI Taxonomy" id="43617"/>
    <lineage>
        <taxon>Bacteria</taxon>
        <taxon>Pseudomonadati</taxon>
        <taxon>Pseudomonadota</taxon>
        <taxon>Alphaproteobacteria</taxon>
        <taxon>Hyphomicrobiales</taxon>
        <taxon>Phyllobacteriaceae</taxon>
        <taxon>Mesorhizobium</taxon>
    </lineage>
</organism>
<dbReference type="GO" id="GO:0005886">
    <property type="term" value="C:plasma membrane"/>
    <property type="evidence" value="ECO:0007669"/>
    <property type="project" value="UniProtKB-SubCell"/>
</dbReference>
<keyword evidence="12" id="KW-0564">Palmitate</keyword>
<evidence type="ECO:0000256" key="16">
    <source>
        <dbReference type="SAM" id="Phobius"/>
    </source>
</evidence>
<evidence type="ECO:0000256" key="14">
    <source>
        <dbReference type="PIRNR" id="PIRNR000292"/>
    </source>
</evidence>
<dbReference type="CDD" id="cd04212">
    <property type="entry name" value="CuRO_UO_II"/>
    <property type="match status" value="1"/>
</dbReference>
<keyword evidence="8 14" id="KW-0249">Electron transport</keyword>
<evidence type="ECO:0000256" key="9">
    <source>
        <dbReference type="ARBA" id="ARBA00022989"/>
    </source>
</evidence>
<evidence type="ECO:0000256" key="11">
    <source>
        <dbReference type="ARBA" id="ARBA00023136"/>
    </source>
</evidence>
<dbReference type="Proteomes" id="UP000216215">
    <property type="component" value="Unassembled WGS sequence"/>
</dbReference>
<keyword evidence="3 14" id="KW-0813">Transport</keyword>
<dbReference type="PRINTS" id="PR01166">
    <property type="entry name" value="CYCOXIDASEII"/>
</dbReference>
<dbReference type="GO" id="GO:0005507">
    <property type="term" value="F:copper ion binding"/>
    <property type="evidence" value="ECO:0007669"/>
    <property type="project" value="InterPro"/>
</dbReference>
<evidence type="ECO:0000256" key="13">
    <source>
        <dbReference type="ARBA" id="ARBA00023288"/>
    </source>
</evidence>
<feature type="region of interest" description="Disordered" evidence="15">
    <location>
        <begin position="279"/>
        <end position="316"/>
    </location>
</feature>
<keyword evidence="5 14" id="KW-0679">Respiratory chain</keyword>
<evidence type="ECO:0000256" key="12">
    <source>
        <dbReference type="ARBA" id="ARBA00023139"/>
    </source>
</evidence>
<proteinExistence type="inferred from homology"/>
<dbReference type="InterPro" id="IPR011759">
    <property type="entry name" value="Cyt_c_oxidase_su2_TM_dom"/>
</dbReference>
<dbReference type="PANTHER" id="PTHR22888:SF18">
    <property type="entry name" value="CYTOCHROME BO(3) UBIQUINOL OXIDASE SUBUNIT 2"/>
    <property type="match status" value="1"/>
</dbReference>
<evidence type="ECO:0000256" key="15">
    <source>
        <dbReference type="SAM" id="MobiDB-lite"/>
    </source>
</evidence>
<evidence type="ECO:0000256" key="7">
    <source>
        <dbReference type="ARBA" id="ARBA00022729"/>
    </source>
</evidence>
<dbReference type="PROSITE" id="PS50857">
    <property type="entry name" value="COX2_CUA"/>
    <property type="match status" value="1"/>
</dbReference>
<dbReference type="Pfam" id="PF06481">
    <property type="entry name" value="COX_ARM"/>
    <property type="match status" value="1"/>
</dbReference>
<dbReference type="GO" id="GO:0016682">
    <property type="term" value="F:oxidoreductase activity, acting on diphenols and related substances as donors, oxygen as acceptor"/>
    <property type="evidence" value="ECO:0007669"/>
    <property type="project" value="InterPro"/>
</dbReference>
<evidence type="ECO:0000256" key="1">
    <source>
        <dbReference type="ARBA" id="ARBA00004651"/>
    </source>
</evidence>
<evidence type="ECO:0000256" key="5">
    <source>
        <dbReference type="ARBA" id="ARBA00022660"/>
    </source>
</evidence>
<comment type="caution">
    <text evidence="19">The sequence shown here is derived from an EMBL/GenBank/DDBJ whole genome shotgun (WGS) entry which is preliminary data.</text>
</comment>
<keyword evidence="11 14" id="KW-0472">Membrane</keyword>